<evidence type="ECO:0000256" key="2">
    <source>
        <dbReference type="ARBA" id="ARBA00022448"/>
    </source>
</evidence>
<sequence>MTAPNNFAVDPAALQATITEALGDLARRVDLRLGEVTVTVTPDNYLRAAQMLRDDPRCRFEQLLDLCGLDYADYRNGGWDGPRYAVVSHLLSVSLNQRVRLRVFAADDELPEVESLNGLWNSANWFEREAFDLFGIIFLNHPDLRRLLTDYGFIGHPFRKDFPVSGHVEMRYDPERQRVIYQPVTIEPREITPRIIREDNYGGIQPGRGMDNHG</sequence>
<evidence type="ECO:0000313" key="10">
    <source>
        <dbReference type="Proteomes" id="UP000297839"/>
    </source>
</evidence>
<dbReference type="NCBIfam" id="TIGR01961">
    <property type="entry name" value="NuoC_fam"/>
    <property type="match status" value="1"/>
</dbReference>
<dbReference type="PANTHER" id="PTHR10884">
    <property type="entry name" value="NADH DEHYDROGENASE UBIQUINONE IRON-SULFUR PROTEIN 3"/>
    <property type="match status" value="1"/>
</dbReference>
<keyword evidence="9" id="KW-0560">Oxidoreductase</keyword>
<dbReference type="SUPFAM" id="SSF143243">
    <property type="entry name" value="Nqo5-like"/>
    <property type="match status" value="1"/>
</dbReference>
<keyword evidence="5 6" id="KW-0520">NAD</keyword>
<dbReference type="Proteomes" id="UP000297839">
    <property type="component" value="Unassembled WGS sequence"/>
</dbReference>
<protein>
    <recommendedName>
        <fullName evidence="5">NADH-quinone oxidoreductase subunit C</fullName>
        <ecNumber evidence="5">7.1.1.-</ecNumber>
    </recommendedName>
    <alternativeName>
        <fullName evidence="5">NADH dehydrogenase I subunit C</fullName>
    </alternativeName>
    <alternativeName>
        <fullName evidence="5">NDH-1 subunit C</fullName>
    </alternativeName>
</protein>
<comment type="subunit">
    <text evidence="5">NDH-1 is composed of 14 different subunits. Subunits NuoB, C, D, E, F, and G constitute the peripheral sector of the complex.</text>
</comment>
<dbReference type="Gene3D" id="3.30.460.80">
    <property type="entry name" value="NADH:ubiquinone oxidoreductase, 30kDa subunit"/>
    <property type="match status" value="1"/>
</dbReference>
<dbReference type="GO" id="GO:0048038">
    <property type="term" value="F:quinone binding"/>
    <property type="evidence" value="ECO:0007669"/>
    <property type="project" value="UniProtKB-KW"/>
</dbReference>
<evidence type="ECO:0000259" key="8">
    <source>
        <dbReference type="Pfam" id="PF00329"/>
    </source>
</evidence>
<dbReference type="InterPro" id="IPR037232">
    <property type="entry name" value="NADH_quin_OxRdtase_su_C/D-like"/>
</dbReference>
<dbReference type="EMBL" id="SMLK01000001">
    <property type="protein sequence ID" value="TFZ08842.1"/>
    <property type="molecule type" value="Genomic_DNA"/>
</dbReference>
<dbReference type="AlphaFoldDB" id="A0A4Z0CD10"/>
<proteinExistence type="inferred from homology"/>
<comment type="function">
    <text evidence="5">NDH-1 shuttles electrons from NADH, via FMN and iron-sulfur (Fe-S) centers, to quinones in the respiratory chain. The immediate electron acceptor for the enzyme in this species is believed to be ubiquinone. Couples the redox reaction to proton translocation (for every two electrons transferred, four hydrogen ions are translocated across the cytoplasmic membrane), and thus conserves the redox energy in a proton gradient.</text>
</comment>
<comment type="subcellular location">
    <subcellularLocation>
        <location evidence="5">Cell membrane</location>
        <topology evidence="5">Peripheral membrane protein</topology>
        <orientation evidence="5">Cytoplasmic side</orientation>
    </subcellularLocation>
</comment>
<keyword evidence="4 5" id="KW-0830">Ubiquinone</keyword>
<dbReference type="EC" id="7.1.1.-" evidence="5"/>
<dbReference type="NCBIfam" id="NF004730">
    <property type="entry name" value="PRK06074.1-1"/>
    <property type="match status" value="1"/>
</dbReference>
<evidence type="ECO:0000256" key="7">
    <source>
        <dbReference type="RuleBase" id="RU003582"/>
    </source>
</evidence>
<dbReference type="PANTHER" id="PTHR10884:SF14">
    <property type="entry name" value="NADH DEHYDROGENASE [UBIQUINONE] IRON-SULFUR PROTEIN 3, MITOCHONDRIAL"/>
    <property type="match status" value="1"/>
</dbReference>
<dbReference type="PROSITE" id="PS00542">
    <property type="entry name" value="COMPLEX1_30K"/>
    <property type="match status" value="1"/>
</dbReference>
<keyword evidence="5 6" id="KW-1278">Translocase</keyword>
<dbReference type="OrthoDB" id="9803286at2"/>
<dbReference type="InterPro" id="IPR020396">
    <property type="entry name" value="NADH_UbQ_OxRdtase_CS"/>
</dbReference>
<evidence type="ECO:0000256" key="5">
    <source>
        <dbReference type="HAMAP-Rule" id="MF_01357"/>
    </source>
</evidence>
<accession>A0A4Z0CD10</accession>
<keyword evidence="2 5" id="KW-0813">Transport</keyword>
<gene>
    <name evidence="5" type="primary">nuoC</name>
    <name evidence="9" type="ORF">EZ216_06785</name>
</gene>
<evidence type="ECO:0000256" key="3">
    <source>
        <dbReference type="ARBA" id="ARBA00022719"/>
    </source>
</evidence>
<evidence type="ECO:0000256" key="6">
    <source>
        <dbReference type="RuleBase" id="RU003456"/>
    </source>
</evidence>
<dbReference type="GO" id="GO:0005886">
    <property type="term" value="C:plasma membrane"/>
    <property type="evidence" value="ECO:0007669"/>
    <property type="project" value="UniProtKB-SubCell"/>
</dbReference>
<keyword evidence="10" id="KW-1185">Reference proteome</keyword>
<feature type="domain" description="NADH:ubiquinone oxidoreductase 30kDa subunit" evidence="8">
    <location>
        <begin position="38"/>
        <end position="167"/>
    </location>
</feature>
<keyword evidence="5" id="KW-1003">Cell membrane</keyword>
<evidence type="ECO:0000256" key="1">
    <source>
        <dbReference type="ARBA" id="ARBA00007569"/>
    </source>
</evidence>
<keyword evidence="3 5" id="KW-0874">Quinone</keyword>
<dbReference type="RefSeq" id="WP_135248929.1">
    <property type="nucleotide sequence ID" value="NZ_SMLK01000001.1"/>
</dbReference>
<comment type="caution">
    <text evidence="9">The sequence shown here is derived from an EMBL/GenBank/DDBJ whole genome shotgun (WGS) entry which is preliminary data.</text>
</comment>
<name>A0A4Z0CD10_9BURK</name>
<comment type="catalytic activity">
    <reaction evidence="5 7">
        <text>a quinone + NADH + 5 H(+)(in) = a quinol + NAD(+) + 4 H(+)(out)</text>
        <dbReference type="Rhea" id="RHEA:57888"/>
        <dbReference type="ChEBI" id="CHEBI:15378"/>
        <dbReference type="ChEBI" id="CHEBI:24646"/>
        <dbReference type="ChEBI" id="CHEBI:57540"/>
        <dbReference type="ChEBI" id="CHEBI:57945"/>
        <dbReference type="ChEBI" id="CHEBI:132124"/>
    </reaction>
</comment>
<dbReference type="InterPro" id="IPR001268">
    <property type="entry name" value="NADH_UbQ_OxRdtase_30kDa_su"/>
</dbReference>
<dbReference type="GO" id="GO:0050136">
    <property type="term" value="F:NADH dehydrogenase (quinone) (non-electrogenic) activity"/>
    <property type="evidence" value="ECO:0007669"/>
    <property type="project" value="UniProtKB-UniRule"/>
</dbReference>
<dbReference type="GO" id="GO:0008137">
    <property type="term" value="F:NADH dehydrogenase (ubiquinone) activity"/>
    <property type="evidence" value="ECO:0007669"/>
    <property type="project" value="InterPro"/>
</dbReference>
<evidence type="ECO:0000313" key="9">
    <source>
        <dbReference type="EMBL" id="TFZ08842.1"/>
    </source>
</evidence>
<keyword evidence="5" id="KW-0472">Membrane</keyword>
<comment type="similarity">
    <text evidence="1 5 6">Belongs to the complex I 30 kDa subunit family.</text>
</comment>
<dbReference type="InterPro" id="IPR010218">
    <property type="entry name" value="NADH_DH_suC"/>
</dbReference>
<organism evidence="9 10">
    <name type="scientific">Ramlibacter humi</name>
    <dbReference type="NCBI Taxonomy" id="2530451"/>
    <lineage>
        <taxon>Bacteria</taxon>
        <taxon>Pseudomonadati</taxon>
        <taxon>Pseudomonadota</taxon>
        <taxon>Betaproteobacteria</taxon>
        <taxon>Burkholderiales</taxon>
        <taxon>Comamonadaceae</taxon>
        <taxon>Ramlibacter</taxon>
    </lineage>
</organism>
<evidence type="ECO:0000256" key="4">
    <source>
        <dbReference type="ARBA" id="ARBA00023075"/>
    </source>
</evidence>
<dbReference type="HAMAP" id="MF_01357">
    <property type="entry name" value="NDH1_NuoC"/>
    <property type="match status" value="1"/>
</dbReference>
<reference evidence="9 10" key="1">
    <citation type="submission" date="2019-03" db="EMBL/GenBank/DDBJ databases">
        <title>Ramlibacter sp. 18x22-1, whole genome shotgun sequence.</title>
        <authorList>
            <person name="Zhang X."/>
            <person name="Feng G."/>
            <person name="Zhu H."/>
        </authorList>
    </citation>
    <scope>NUCLEOTIDE SEQUENCE [LARGE SCALE GENOMIC DNA]</scope>
    <source>
        <strain evidence="9 10">18x22-1</strain>
    </source>
</reference>
<dbReference type="Pfam" id="PF00329">
    <property type="entry name" value="Complex1_30kDa"/>
    <property type="match status" value="1"/>
</dbReference>